<feature type="compositionally biased region" description="Low complexity" evidence="1">
    <location>
        <begin position="32"/>
        <end position="60"/>
    </location>
</feature>
<evidence type="ECO:0000256" key="1">
    <source>
        <dbReference type="SAM" id="MobiDB-lite"/>
    </source>
</evidence>
<feature type="compositionally biased region" description="Low complexity" evidence="1">
    <location>
        <begin position="82"/>
        <end position="96"/>
    </location>
</feature>
<organism evidence="2 3">
    <name type="scientific">Aspergillus lucknowensis</name>
    <dbReference type="NCBI Taxonomy" id="176173"/>
    <lineage>
        <taxon>Eukaryota</taxon>
        <taxon>Fungi</taxon>
        <taxon>Dikarya</taxon>
        <taxon>Ascomycota</taxon>
        <taxon>Pezizomycotina</taxon>
        <taxon>Eurotiomycetes</taxon>
        <taxon>Eurotiomycetidae</taxon>
        <taxon>Eurotiales</taxon>
        <taxon>Aspergillaceae</taxon>
        <taxon>Aspergillus</taxon>
        <taxon>Aspergillus subgen. Nidulantes</taxon>
    </lineage>
</organism>
<proteinExistence type="predicted"/>
<reference evidence="2 3" key="1">
    <citation type="submission" date="2024-07" db="EMBL/GenBank/DDBJ databases">
        <title>Section-level genome sequencing and comparative genomics of Aspergillus sections Usti and Cavernicolus.</title>
        <authorList>
            <consortium name="Lawrence Berkeley National Laboratory"/>
            <person name="Nybo J.L."/>
            <person name="Vesth T.C."/>
            <person name="Theobald S."/>
            <person name="Frisvad J.C."/>
            <person name="Larsen T.O."/>
            <person name="Kjaerboelling I."/>
            <person name="Rothschild-Mancinelli K."/>
            <person name="Lyhne E.K."/>
            <person name="Kogle M.E."/>
            <person name="Barry K."/>
            <person name="Clum A."/>
            <person name="Na H."/>
            <person name="Ledsgaard L."/>
            <person name="Lin J."/>
            <person name="Lipzen A."/>
            <person name="Kuo A."/>
            <person name="Riley R."/>
            <person name="Mondo S."/>
            <person name="Labutti K."/>
            <person name="Haridas S."/>
            <person name="Pangalinan J."/>
            <person name="Salamov A.A."/>
            <person name="Simmons B.A."/>
            <person name="Magnuson J.K."/>
            <person name="Chen J."/>
            <person name="Drula E."/>
            <person name="Henrissat B."/>
            <person name="Wiebenga A."/>
            <person name="Lubbers R.J."/>
            <person name="Gomes A.C."/>
            <person name="Macurrencykelacurrency M.R."/>
            <person name="Stajich J."/>
            <person name="Grigoriev I.V."/>
            <person name="Mortensen U.H."/>
            <person name="De Vries R.P."/>
            <person name="Baker S.E."/>
            <person name="Andersen M.R."/>
        </authorList>
    </citation>
    <scope>NUCLEOTIDE SEQUENCE [LARGE SCALE GENOMIC DNA]</scope>
    <source>
        <strain evidence="2 3">CBS 449.75</strain>
    </source>
</reference>
<comment type="caution">
    <text evidence="2">The sequence shown here is derived from an EMBL/GenBank/DDBJ whole genome shotgun (WGS) entry which is preliminary data.</text>
</comment>
<accession>A0ABR4M5X9</accession>
<feature type="region of interest" description="Disordered" evidence="1">
    <location>
        <begin position="72"/>
        <end position="103"/>
    </location>
</feature>
<sequence>MRANHPSTPTLSLIHTSFQPRRHGNIADGDYLSATSTSPLSSTSTITLPSSPTSPSTSPSVFQFQHIRTPRPIHDSTKAGTSNANSHSHNHAQQNNLFLRRRPSNVDTLLRQERVRCTSDAIERQGLDLLEPRPVDLDPIETGVGIDTRVQQSWAPIHTRDITRLDSGVDGQIRPSSESAGSNVLRHSQPRFVLGGIFEVMEGRG</sequence>
<dbReference type="EMBL" id="JBFXLQ010000002">
    <property type="protein sequence ID" value="KAL2871988.1"/>
    <property type="molecule type" value="Genomic_DNA"/>
</dbReference>
<keyword evidence="3" id="KW-1185">Reference proteome</keyword>
<name>A0ABR4M5X9_9EURO</name>
<feature type="region of interest" description="Disordered" evidence="1">
    <location>
        <begin position="21"/>
        <end position="60"/>
    </location>
</feature>
<protein>
    <submittedName>
        <fullName evidence="2">Uncharacterized protein</fullName>
    </submittedName>
</protein>
<gene>
    <name evidence="2" type="ORF">BJX67DRAFT_341176</name>
</gene>
<dbReference type="Proteomes" id="UP001610432">
    <property type="component" value="Unassembled WGS sequence"/>
</dbReference>
<evidence type="ECO:0000313" key="2">
    <source>
        <dbReference type="EMBL" id="KAL2871988.1"/>
    </source>
</evidence>
<evidence type="ECO:0000313" key="3">
    <source>
        <dbReference type="Proteomes" id="UP001610432"/>
    </source>
</evidence>
<dbReference type="GeneID" id="98142938"/>
<dbReference type="RefSeq" id="XP_070890967.1">
    <property type="nucleotide sequence ID" value="XM_071027866.1"/>
</dbReference>